<gene>
    <name evidence="1" type="ORF">SIAM614_18044</name>
</gene>
<accession>A0NP89</accession>
<reference evidence="1 2" key="1">
    <citation type="submission" date="2006-05" db="EMBL/GenBank/DDBJ databases">
        <authorList>
            <person name="King G."/>
            <person name="Ferriera S."/>
            <person name="Johnson J."/>
            <person name="Kravitz S."/>
            <person name="Beeson K."/>
            <person name="Sutton G."/>
            <person name="Rogers Y.-H."/>
            <person name="Friedman R."/>
            <person name="Frazier M."/>
            <person name="Venter J.C."/>
        </authorList>
    </citation>
    <scope>NUCLEOTIDE SEQUENCE [LARGE SCALE GENOMIC DNA]</scope>
    <source>
        <strain evidence="2">ATCC 25650 / DSM 13394 / JCM 20685 / NBRC 16684 / NCIMB 2208 / IAM 12614 / B1</strain>
    </source>
</reference>
<protein>
    <submittedName>
        <fullName evidence="1">Uncharacterized protein</fullName>
    </submittedName>
</protein>
<evidence type="ECO:0000313" key="2">
    <source>
        <dbReference type="Proteomes" id="UP000004848"/>
    </source>
</evidence>
<name>A0NP89_ROSAI</name>
<proteinExistence type="predicted"/>
<comment type="caution">
    <text evidence="1">The sequence shown here is derived from an EMBL/GenBank/DDBJ whole genome shotgun (WGS) entry which is preliminary data.</text>
</comment>
<sequence>MDSGKAKLVGVRKDRTKGLARLAAIADSYTRDAGDH</sequence>
<dbReference type="Proteomes" id="UP000004848">
    <property type="component" value="Unassembled WGS sequence"/>
</dbReference>
<evidence type="ECO:0000313" key="1">
    <source>
        <dbReference type="EMBL" id="EAV45252.1"/>
    </source>
</evidence>
<organism evidence="1 2">
    <name type="scientific">Roseibium aggregatum (strain ATCC 25650 / DSM 13394 / JCM 20685 / NBRC 16684 / NCIMB 2208 / IAM 12614 / B1)</name>
    <name type="common">Stappia aggregata</name>
    <dbReference type="NCBI Taxonomy" id="384765"/>
    <lineage>
        <taxon>Bacteria</taxon>
        <taxon>Pseudomonadati</taxon>
        <taxon>Pseudomonadota</taxon>
        <taxon>Alphaproteobacteria</taxon>
        <taxon>Hyphomicrobiales</taxon>
        <taxon>Stappiaceae</taxon>
        <taxon>Roseibium</taxon>
    </lineage>
</organism>
<dbReference type="EMBL" id="AAUW01000003">
    <property type="protein sequence ID" value="EAV45252.1"/>
    <property type="molecule type" value="Genomic_DNA"/>
</dbReference>
<dbReference type="AlphaFoldDB" id="A0NP89"/>